<evidence type="ECO:0000313" key="1">
    <source>
        <dbReference type="EMBL" id="KAG2372993.1"/>
    </source>
</evidence>
<protein>
    <submittedName>
        <fullName evidence="1">Uncharacterized protein</fullName>
    </submittedName>
</protein>
<comment type="caution">
    <text evidence="1">The sequence shown here is derived from an EMBL/GenBank/DDBJ whole genome shotgun (WGS) entry which is preliminary data.</text>
</comment>
<proteinExistence type="predicted"/>
<name>A0AA88KC57_NAELO</name>
<accession>A0AA88KC57</accession>
<dbReference type="AlphaFoldDB" id="A0AA88KC57"/>
<keyword evidence="2" id="KW-1185">Reference proteome</keyword>
<dbReference type="RefSeq" id="XP_044542167.1">
    <property type="nucleotide sequence ID" value="XM_044688757.1"/>
</dbReference>
<dbReference type="GeneID" id="68105390"/>
<dbReference type="EMBL" id="PYSW02000062">
    <property type="protein sequence ID" value="KAG2372993.1"/>
    <property type="molecule type" value="Genomic_DNA"/>
</dbReference>
<organism evidence="1 2">
    <name type="scientific">Naegleria lovaniensis</name>
    <name type="common">Amoeba</name>
    <dbReference type="NCBI Taxonomy" id="51637"/>
    <lineage>
        <taxon>Eukaryota</taxon>
        <taxon>Discoba</taxon>
        <taxon>Heterolobosea</taxon>
        <taxon>Tetramitia</taxon>
        <taxon>Eutetramitia</taxon>
        <taxon>Vahlkampfiidae</taxon>
        <taxon>Naegleria</taxon>
    </lineage>
</organism>
<evidence type="ECO:0000313" key="2">
    <source>
        <dbReference type="Proteomes" id="UP000816034"/>
    </source>
</evidence>
<gene>
    <name evidence="1" type="ORF">C9374_012936</name>
</gene>
<reference evidence="1 2" key="1">
    <citation type="journal article" date="2018" name="BMC Genomics">
        <title>The genome of Naegleria lovaniensis, the basis for a comparative approach to unravel pathogenicity factors of the human pathogenic amoeba N. fowleri.</title>
        <authorList>
            <person name="Liechti N."/>
            <person name="Schurch N."/>
            <person name="Bruggmann R."/>
            <person name="Wittwer M."/>
        </authorList>
    </citation>
    <scope>NUCLEOTIDE SEQUENCE [LARGE SCALE GENOMIC DNA]</scope>
    <source>
        <strain evidence="1 2">ATCC 30569</strain>
    </source>
</reference>
<dbReference type="Proteomes" id="UP000816034">
    <property type="component" value="Unassembled WGS sequence"/>
</dbReference>
<sequence length="319" mass="37015">MSSLPSQQQILSKLVSKRYSSFDNIPSPYSEQEKTVFKYISAAQKCEKHVEELHIHEHDQERVNRSNNSKKIYEHETYWSFMSMCLLNELLKTPSCLAHNKNFTTRNFAPTQTNTKQLFQDLQQCAHIQVEEHSTPEGTIQYENVPIFNNSSDDENYNILTDYFETLRDPLKQSFPSFYHALKFGVVANPYSRRESPLWLEGDNSSHLDHTQDVPKLRTLMQKLKLEKHVEHVMENYFTIEPLSPGIIVLAYGAAIPYCRKHVLNCLRKGAVSTGNDDEMIEKASLVETIECLKLQPCTKKILPFLDNEKKIQSQQQQK</sequence>